<evidence type="ECO:0000313" key="1">
    <source>
        <dbReference type="EMBL" id="KIO24245.1"/>
    </source>
</evidence>
<proteinExistence type="predicted"/>
<organism evidence="1 2">
    <name type="scientific">Tulasnella calospora MUT 4182</name>
    <dbReference type="NCBI Taxonomy" id="1051891"/>
    <lineage>
        <taxon>Eukaryota</taxon>
        <taxon>Fungi</taxon>
        <taxon>Dikarya</taxon>
        <taxon>Basidiomycota</taxon>
        <taxon>Agaricomycotina</taxon>
        <taxon>Agaricomycetes</taxon>
        <taxon>Cantharellales</taxon>
        <taxon>Tulasnellaceae</taxon>
        <taxon>Tulasnella</taxon>
    </lineage>
</organism>
<name>A0A0C3Q570_9AGAM</name>
<accession>A0A0C3Q570</accession>
<evidence type="ECO:0000313" key="2">
    <source>
        <dbReference type="Proteomes" id="UP000054248"/>
    </source>
</evidence>
<keyword evidence="2" id="KW-1185">Reference proteome</keyword>
<reference evidence="1 2" key="1">
    <citation type="submission" date="2014-04" db="EMBL/GenBank/DDBJ databases">
        <authorList>
            <consortium name="DOE Joint Genome Institute"/>
            <person name="Kuo A."/>
            <person name="Girlanda M."/>
            <person name="Perotto S."/>
            <person name="Kohler A."/>
            <person name="Nagy L.G."/>
            <person name="Floudas D."/>
            <person name="Copeland A."/>
            <person name="Barry K.W."/>
            <person name="Cichocki N."/>
            <person name="Veneault-Fourrey C."/>
            <person name="LaButti K."/>
            <person name="Lindquist E.A."/>
            <person name="Lipzen A."/>
            <person name="Lundell T."/>
            <person name="Morin E."/>
            <person name="Murat C."/>
            <person name="Sun H."/>
            <person name="Tunlid A."/>
            <person name="Henrissat B."/>
            <person name="Grigoriev I.V."/>
            <person name="Hibbett D.S."/>
            <person name="Martin F."/>
            <person name="Nordberg H.P."/>
            <person name="Cantor M.N."/>
            <person name="Hua S.X."/>
        </authorList>
    </citation>
    <scope>NUCLEOTIDE SEQUENCE [LARGE SCALE GENOMIC DNA]</scope>
    <source>
        <strain evidence="1 2">MUT 4182</strain>
    </source>
</reference>
<protein>
    <submittedName>
        <fullName evidence="1">Uncharacterized protein</fullName>
    </submittedName>
</protein>
<reference evidence="2" key="2">
    <citation type="submission" date="2015-01" db="EMBL/GenBank/DDBJ databases">
        <title>Evolutionary Origins and Diversification of the Mycorrhizal Mutualists.</title>
        <authorList>
            <consortium name="DOE Joint Genome Institute"/>
            <consortium name="Mycorrhizal Genomics Consortium"/>
            <person name="Kohler A."/>
            <person name="Kuo A."/>
            <person name="Nagy L.G."/>
            <person name="Floudas D."/>
            <person name="Copeland A."/>
            <person name="Barry K.W."/>
            <person name="Cichocki N."/>
            <person name="Veneault-Fourrey C."/>
            <person name="LaButti K."/>
            <person name="Lindquist E.A."/>
            <person name="Lipzen A."/>
            <person name="Lundell T."/>
            <person name="Morin E."/>
            <person name="Murat C."/>
            <person name="Riley R."/>
            <person name="Ohm R."/>
            <person name="Sun H."/>
            <person name="Tunlid A."/>
            <person name="Henrissat B."/>
            <person name="Grigoriev I.V."/>
            <person name="Hibbett D.S."/>
            <person name="Martin F."/>
        </authorList>
    </citation>
    <scope>NUCLEOTIDE SEQUENCE [LARGE SCALE GENOMIC DNA]</scope>
    <source>
        <strain evidence="2">MUT 4182</strain>
    </source>
</reference>
<dbReference type="HOGENOM" id="CLU_2656258_0_0_1"/>
<dbReference type="AlphaFoldDB" id="A0A0C3Q570"/>
<sequence>MEGREPWPAVGFRSYSLMALKHQTTVGGAPGWMSQMPWRPNRHGPLAKVNPSGPFEYVNEKRVRTCKGLRHRATRL</sequence>
<dbReference type="Proteomes" id="UP000054248">
    <property type="component" value="Unassembled WGS sequence"/>
</dbReference>
<dbReference type="EMBL" id="KN823065">
    <property type="protein sequence ID" value="KIO24245.1"/>
    <property type="molecule type" value="Genomic_DNA"/>
</dbReference>
<gene>
    <name evidence="1" type="ORF">M407DRAFT_103021</name>
</gene>